<dbReference type="AlphaFoldDB" id="A0A1B2JCW3"/>
<sequence>MISLVTSLWESVFTPGTTPALVLSTHLSFLCLSVTLISLIFINGSIHFVNLLVIALLLWGTVTWFIGELEREKSKLKSNEQLQKESKADQSTTEEEENSAESNSEPKKVK</sequence>
<evidence type="ECO:0000256" key="1">
    <source>
        <dbReference type="SAM" id="MobiDB-lite"/>
    </source>
</evidence>
<dbReference type="PANTHER" id="PTHR28251:SF1">
    <property type="entry name" value="V-TYPE ATPASE ASSEMBLY FACTOR PKR1"/>
    <property type="match status" value="1"/>
</dbReference>
<keyword evidence="4" id="KW-1185">Reference proteome</keyword>
<gene>
    <name evidence="3" type="ORF">ATY40_BA7502494</name>
</gene>
<dbReference type="OrthoDB" id="9626941at2759"/>
<dbReference type="Proteomes" id="UP000094565">
    <property type="component" value="Chromosome 2"/>
</dbReference>
<feature type="transmembrane region" description="Helical" evidence="2">
    <location>
        <begin position="48"/>
        <end position="67"/>
    </location>
</feature>
<keyword evidence="2" id="KW-0472">Membrane</keyword>
<dbReference type="Pfam" id="PF08636">
    <property type="entry name" value="Pkr1"/>
    <property type="match status" value="1"/>
</dbReference>
<organism evidence="3 4">
    <name type="scientific">Komagataella pastoris</name>
    <name type="common">Yeast</name>
    <name type="synonym">Pichia pastoris</name>
    <dbReference type="NCBI Taxonomy" id="4922"/>
    <lineage>
        <taxon>Eukaryota</taxon>
        <taxon>Fungi</taxon>
        <taxon>Dikarya</taxon>
        <taxon>Ascomycota</taxon>
        <taxon>Saccharomycotina</taxon>
        <taxon>Pichiomycetes</taxon>
        <taxon>Pichiales</taxon>
        <taxon>Pichiaceae</taxon>
        <taxon>Komagataella</taxon>
    </lineage>
</organism>
<keyword evidence="2" id="KW-1133">Transmembrane helix</keyword>
<feature type="region of interest" description="Disordered" evidence="1">
    <location>
        <begin position="74"/>
        <end position="110"/>
    </location>
</feature>
<keyword evidence="2" id="KW-0812">Transmembrane</keyword>
<evidence type="ECO:0000256" key="2">
    <source>
        <dbReference type="SAM" id="Phobius"/>
    </source>
</evidence>
<evidence type="ECO:0000313" key="4">
    <source>
        <dbReference type="Proteomes" id="UP000094565"/>
    </source>
</evidence>
<dbReference type="GO" id="GO:0070072">
    <property type="term" value="P:vacuolar proton-transporting V-type ATPase complex assembly"/>
    <property type="evidence" value="ECO:0007669"/>
    <property type="project" value="InterPro"/>
</dbReference>
<reference evidence="3 4" key="1">
    <citation type="submission" date="2016-02" db="EMBL/GenBank/DDBJ databases">
        <title>Comparative genomic and transcriptomic foundation for Pichia pastoris.</title>
        <authorList>
            <person name="Love K.R."/>
            <person name="Shah K.A."/>
            <person name="Whittaker C.A."/>
            <person name="Wu J."/>
            <person name="Bartlett M.C."/>
            <person name="Ma D."/>
            <person name="Leeson R.L."/>
            <person name="Priest M."/>
            <person name="Young S.K."/>
            <person name="Love J.C."/>
        </authorList>
    </citation>
    <scope>NUCLEOTIDE SEQUENCE [LARGE SCALE GENOMIC DNA]</scope>
    <source>
        <strain evidence="3 4">ATCC 28485</strain>
    </source>
</reference>
<feature type="transmembrane region" description="Helical" evidence="2">
    <location>
        <begin position="20"/>
        <end position="42"/>
    </location>
</feature>
<evidence type="ECO:0000313" key="3">
    <source>
        <dbReference type="EMBL" id="ANZ75781.1"/>
    </source>
</evidence>
<proteinExistence type="predicted"/>
<feature type="compositionally biased region" description="Basic and acidic residues" evidence="1">
    <location>
        <begin position="74"/>
        <end position="88"/>
    </location>
</feature>
<dbReference type="EMBL" id="CP014585">
    <property type="protein sequence ID" value="ANZ75781.1"/>
    <property type="molecule type" value="Genomic_DNA"/>
</dbReference>
<protein>
    <submittedName>
        <fullName evidence="3">BA75_02494T0</fullName>
    </submittedName>
</protein>
<dbReference type="GO" id="GO:0005789">
    <property type="term" value="C:endoplasmic reticulum membrane"/>
    <property type="evidence" value="ECO:0007669"/>
    <property type="project" value="TreeGrafter"/>
</dbReference>
<name>A0A1B2JCW3_PICPA</name>
<dbReference type="InterPro" id="IPR013945">
    <property type="entry name" value="Pkr1"/>
</dbReference>
<accession>A0A1B2JCW3</accession>
<dbReference type="PANTHER" id="PTHR28251">
    <property type="entry name" value="V-TYPE ATPASE ASSEMBLY FACTOR PKR1"/>
    <property type="match status" value="1"/>
</dbReference>